<name>A0A8D0FYZ0_STROC</name>
<evidence type="ECO:0000313" key="3">
    <source>
        <dbReference type="Proteomes" id="UP000694551"/>
    </source>
</evidence>
<proteinExistence type="predicted"/>
<reference evidence="2" key="1">
    <citation type="submission" date="2025-08" db="UniProtKB">
        <authorList>
            <consortium name="Ensembl"/>
        </authorList>
    </citation>
    <scope>IDENTIFICATION</scope>
</reference>
<evidence type="ECO:0000256" key="1">
    <source>
        <dbReference type="SAM" id="MobiDB-lite"/>
    </source>
</evidence>
<dbReference type="Ensembl" id="ENSSOCT00000021675.1">
    <property type="protein sequence ID" value="ENSSOCP00000021147.1"/>
    <property type="gene ID" value="ENSSOCG00000015782.1"/>
</dbReference>
<evidence type="ECO:0008006" key="4">
    <source>
        <dbReference type="Google" id="ProtNLM"/>
    </source>
</evidence>
<dbReference type="Gene3D" id="3.40.50.1010">
    <property type="entry name" value="5'-nuclease"/>
    <property type="match status" value="1"/>
</dbReference>
<keyword evidence="3" id="KW-1185">Reference proteome</keyword>
<feature type="region of interest" description="Disordered" evidence="1">
    <location>
        <begin position="80"/>
        <end position="104"/>
    </location>
</feature>
<evidence type="ECO:0000313" key="2">
    <source>
        <dbReference type="Ensembl" id="ENSSOCP00000021147.1"/>
    </source>
</evidence>
<accession>A0A8D0FYZ0</accession>
<protein>
    <recommendedName>
        <fullName evidence="4">PIN domain-containing protein</fullName>
    </recommendedName>
</protein>
<reference evidence="2" key="2">
    <citation type="submission" date="2025-09" db="UniProtKB">
        <authorList>
            <consortium name="Ensembl"/>
        </authorList>
    </citation>
    <scope>IDENTIFICATION</scope>
</reference>
<sequence length="104" mass="11177">MATSRTFLKRTRAGAVVKVVREHYLREDIPCGAAACRLCPPRPAGPGPGLQAQPSGAASSLCPGPHYLLPDTNLLLHQVSGSRRRLPPRWRHRPGRRGGPAASL</sequence>
<dbReference type="Proteomes" id="UP000694551">
    <property type="component" value="Unplaced"/>
</dbReference>
<feature type="compositionally biased region" description="Basic residues" evidence="1">
    <location>
        <begin position="82"/>
        <end position="96"/>
    </location>
</feature>
<dbReference type="AlphaFoldDB" id="A0A8D0FYZ0"/>
<organism evidence="2 3">
    <name type="scientific">Strix occidentalis caurina</name>
    <name type="common">northern spotted owl</name>
    <dbReference type="NCBI Taxonomy" id="311401"/>
    <lineage>
        <taxon>Eukaryota</taxon>
        <taxon>Metazoa</taxon>
        <taxon>Chordata</taxon>
        <taxon>Craniata</taxon>
        <taxon>Vertebrata</taxon>
        <taxon>Euteleostomi</taxon>
        <taxon>Archelosauria</taxon>
        <taxon>Archosauria</taxon>
        <taxon>Dinosauria</taxon>
        <taxon>Saurischia</taxon>
        <taxon>Theropoda</taxon>
        <taxon>Coelurosauria</taxon>
        <taxon>Aves</taxon>
        <taxon>Neognathae</taxon>
        <taxon>Neoaves</taxon>
        <taxon>Telluraves</taxon>
        <taxon>Strigiformes</taxon>
        <taxon>Strigidae</taxon>
        <taxon>Strix</taxon>
    </lineage>
</organism>